<dbReference type="SUPFAM" id="SSF46785">
    <property type="entry name" value="Winged helix' DNA-binding domain"/>
    <property type="match status" value="1"/>
</dbReference>
<evidence type="ECO:0000313" key="2">
    <source>
        <dbReference type="EMBL" id="KKP54359.1"/>
    </source>
</evidence>
<dbReference type="GO" id="GO:0003700">
    <property type="term" value="F:DNA-binding transcription factor activity"/>
    <property type="evidence" value="ECO:0007669"/>
    <property type="project" value="InterPro"/>
</dbReference>
<name>A0A0G0ABX7_9BACT</name>
<dbReference type="GO" id="GO:0006950">
    <property type="term" value="P:response to stress"/>
    <property type="evidence" value="ECO:0007669"/>
    <property type="project" value="TreeGrafter"/>
</dbReference>
<accession>A0A0G0ABX7</accession>
<dbReference type="PROSITE" id="PS50995">
    <property type="entry name" value="HTH_MARR_2"/>
    <property type="match status" value="1"/>
</dbReference>
<comment type="caution">
    <text evidence="2">The sequence shown here is derived from an EMBL/GenBank/DDBJ whole genome shotgun (WGS) entry which is preliminary data.</text>
</comment>
<evidence type="ECO:0000313" key="3">
    <source>
        <dbReference type="Proteomes" id="UP000034488"/>
    </source>
</evidence>
<protein>
    <submittedName>
        <fullName evidence="2">Transcriptional regulator, MarR family</fullName>
    </submittedName>
</protein>
<organism evidence="2 3">
    <name type="scientific">candidate division WS6 bacterium GW2011_GWB1_33_6</name>
    <dbReference type="NCBI Taxonomy" id="1619088"/>
    <lineage>
        <taxon>Bacteria</taxon>
        <taxon>Candidatus Dojkabacteria</taxon>
    </lineage>
</organism>
<dbReference type="PANTHER" id="PTHR33164:SF99">
    <property type="entry name" value="MARR FAMILY REGULATORY PROTEIN"/>
    <property type="match status" value="1"/>
</dbReference>
<dbReference type="Gene3D" id="1.10.10.10">
    <property type="entry name" value="Winged helix-like DNA-binding domain superfamily/Winged helix DNA-binding domain"/>
    <property type="match status" value="1"/>
</dbReference>
<dbReference type="InterPro" id="IPR000835">
    <property type="entry name" value="HTH_MarR-typ"/>
</dbReference>
<evidence type="ECO:0000259" key="1">
    <source>
        <dbReference type="PROSITE" id="PS50995"/>
    </source>
</evidence>
<dbReference type="SMART" id="SM00347">
    <property type="entry name" value="HTH_MARR"/>
    <property type="match status" value="1"/>
</dbReference>
<dbReference type="AlphaFoldDB" id="A0A0G0ABX7"/>
<feature type="domain" description="HTH marR-type" evidence="1">
    <location>
        <begin position="1"/>
        <end position="133"/>
    </location>
</feature>
<dbReference type="PANTHER" id="PTHR33164">
    <property type="entry name" value="TRANSCRIPTIONAL REGULATOR, MARR FAMILY"/>
    <property type="match status" value="1"/>
</dbReference>
<dbReference type="Pfam" id="PF01047">
    <property type="entry name" value="MarR"/>
    <property type="match status" value="1"/>
</dbReference>
<gene>
    <name evidence="2" type="ORF">UR47_C0020G0020</name>
</gene>
<dbReference type="InterPro" id="IPR036390">
    <property type="entry name" value="WH_DNA-bd_sf"/>
</dbReference>
<dbReference type="InterPro" id="IPR036388">
    <property type="entry name" value="WH-like_DNA-bd_sf"/>
</dbReference>
<proteinExistence type="predicted"/>
<sequence length="145" mass="16871">MPLRVEIIRETLDLIKHVDLKMRKKGDLSPLQLRALEYILNKNCVKSTDLAKEFNVTPATITAQIDKLVNNGWLERCNDSVDRRVINITSTDKLKKELYPLIDKTVKRYDWVFEVLTEEEQNQLLSLITKIHKNAHKVATQMKGK</sequence>
<dbReference type="InterPro" id="IPR039422">
    <property type="entry name" value="MarR/SlyA-like"/>
</dbReference>
<dbReference type="EMBL" id="LBPI01000020">
    <property type="protein sequence ID" value="KKP54359.1"/>
    <property type="molecule type" value="Genomic_DNA"/>
</dbReference>
<dbReference type="Proteomes" id="UP000034488">
    <property type="component" value="Unassembled WGS sequence"/>
</dbReference>
<reference evidence="2 3" key="1">
    <citation type="journal article" date="2015" name="Nature">
        <title>rRNA introns, odd ribosomes, and small enigmatic genomes across a large radiation of phyla.</title>
        <authorList>
            <person name="Brown C.T."/>
            <person name="Hug L.A."/>
            <person name="Thomas B.C."/>
            <person name="Sharon I."/>
            <person name="Castelle C.J."/>
            <person name="Singh A."/>
            <person name="Wilkins M.J."/>
            <person name="Williams K.H."/>
            <person name="Banfield J.F."/>
        </authorList>
    </citation>
    <scope>NUCLEOTIDE SEQUENCE [LARGE SCALE GENOMIC DNA]</scope>
</reference>
<dbReference type="PRINTS" id="PR00598">
    <property type="entry name" value="HTHMARR"/>
</dbReference>